<dbReference type="CDD" id="cd00009">
    <property type="entry name" value="AAA"/>
    <property type="match status" value="1"/>
</dbReference>
<feature type="compositionally biased region" description="Polar residues" evidence="1">
    <location>
        <begin position="409"/>
        <end position="420"/>
    </location>
</feature>
<evidence type="ECO:0000313" key="4">
    <source>
        <dbReference type="Proteomes" id="UP001205740"/>
    </source>
</evidence>
<dbReference type="PANTHER" id="PTHR35023">
    <property type="entry name" value="CHELATASE-RELATED"/>
    <property type="match status" value="1"/>
</dbReference>
<sequence length="696" mass="71726">MTATSTTAPAQHDPPIGFPFSAVVGQDQLKLALILCAVAPEIGGVLIRGEKGTAKSTVVRALAPLLPRDGGTGRPGRMVDLPIGATDDRVVGSLDVQRILADGETAFTPGLLADADGGVLYIDEVNLLADHLVDLLLDAAAMGRVTVERDAVSRSYPSRFVLVGTMNPEEGELRPQLLDRFGLAVAVAASRDVDDRVEVVTRRMDFDADPVAFADRWRDADDAVAEAISRARRAIAGVNTPRAELRRIAGACTALGVDGLRADIVVARTARAHAALRGATEVDAADIRVALELAAPHRRRRDPFDDADLSDEDLEAALQAGDDAARTTPPDPPSAVGGEGTDETTDGAPRPPGTGTGDGPDDDGPDGNGPGDGGPDGDGPRGGGPDGPGAGAPDHGATPGPTGSDDAQHTASPQGASSRTGPLPVDTASAPLRPTVSRSVRAAGVGDGDPGRRSAAWSRRGATVGHRDYDGTGVHVTASILTAVGDPATRTGRVGGDRLRLAPAHLRSPLRIGREGNLVVFCVDLSGSMTARRRLDAVGTACASLLRDSYQRRDRVAVVAARGTGAEVVVPPTRSAFIAGRRLSGARTGGRTPLAEGLLTSLGVIDRARLTDTRRRPLLVVVTDGRATAGADAPRRAVDAAGRIRTRGVDAVVLDCETGVVRLGMARTLATHLDATWMPLAEITGDAVTGIVRSAA</sequence>
<dbReference type="SUPFAM" id="SSF53300">
    <property type="entry name" value="vWA-like"/>
    <property type="match status" value="1"/>
</dbReference>
<feature type="domain" description="VWFA" evidence="2">
    <location>
        <begin position="518"/>
        <end position="654"/>
    </location>
</feature>
<dbReference type="InterPro" id="IPR003593">
    <property type="entry name" value="AAA+_ATPase"/>
</dbReference>
<dbReference type="PANTHER" id="PTHR35023:SF1">
    <property type="entry name" value="MG-PROTOPORPHYRIN IX CHELATASE"/>
    <property type="match status" value="1"/>
</dbReference>
<dbReference type="InterPro" id="IPR011704">
    <property type="entry name" value="ATPase_dyneun-rel_AAA"/>
</dbReference>
<dbReference type="Gene3D" id="1.10.8.80">
    <property type="entry name" value="Magnesium chelatase subunit I, C-Terminal domain"/>
    <property type="match status" value="1"/>
</dbReference>
<dbReference type="Pfam" id="PF17863">
    <property type="entry name" value="AAA_lid_2"/>
    <property type="match status" value="1"/>
</dbReference>
<dbReference type="InterPro" id="IPR002035">
    <property type="entry name" value="VWF_A"/>
</dbReference>
<dbReference type="InterPro" id="IPR041628">
    <property type="entry name" value="ChlI/MoxR_AAA_lid"/>
</dbReference>
<dbReference type="Pfam" id="PF07728">
    <property type="entry name" value="AAA_5"/>
    <property type="match status" value="1"/>
</dbReference>
<dbReference type="Pfam" id="PF13519">
    <property type="entry name" value="VWA_2"/>
    <property type="match status" value="1"/>
</dbReference>
<dbReference type="PROSITE" id="PS50234">
    <property type="entry name" value="VWFA"/>
    <property type="match status" value="1"/>
</dbReference>
<evidence type="ECO:0000259" key="2">
    <source>
        <dbReference type="PROSITE" id="PS50234"/>
    </source>
</evidence>
<protein>
    <submittedName>
        <fullName evidence="3">Magnesium chelatase subunit D</fullName>
    </submittedName>
</protein>
<dbReference type="EMBL" id="JAMTCG010000001">
    <property type="protein sequence ID" value="MCP2158990.1"/>
    <property type="molecule type" value="Genomic_DNA"/>
</dbReference>
<proteinExistence type="predicted"/>
<evidence type="ECO:0000313" key="3">
    <source>
        <dbReference type="EMBL" id="MCP2158990.1"/>
    </source>
</evidence>
<dbReference type="Proteomes" id="UP001205740">
    <property type="component" value="Unassembled WGS sequence"/>
</dbReference>
<accession>A0ABT1GVJ5</accession>
<dbReference type="Gene3D" id="3.40.50.300">
    <property type="entry name" value="P-loop containing nucleotide triphosphate hydrolases"/>
    <property type="match status" value="1"/>
</dbReference>
<gene>
    <name evidence="3" type="ORF">LX12_000154</name>
</gene>
<evidence type="ECO:0000256" key="1">
    <source>
        <dbReference type="SAM" id="MobiDB-lite"/>
    </source>
</evidence>
<dbReference type="Gene3D" id="3.40.50.410">
    <property type="entry name" value="von Willebrand factor, type A domain"/>
    <property type="match status" value="1"/>
</dbReference>
<organism evidence="3 4">
    <name type="scientific">Williamsia serinedens</name>
    <dbReference type="NCBI Taxonomy" id="391736"/>
    <lineage>
        <taxon>Bacteria</taxon>
        <taxon>Bacillati</taxon>
        <taxon>Actinomycetota</taxon>
        <taxon>Actinomycetes</taxon>
        <taxon>Mycobacteriales</taxon>
        <taxon>Nocardiaceae</taxon>
        <taxon>Williamsia</taxon>
    </lineage>
</organism>
<feature type="compositionally biased region" description="Gly residues" evidence="1">
    <location>
        <begin position="366"/>
        <end position="390"/>
    </location>
</feature>
<reference evidence="3 4" key="1">
    <citation type="submission" date="2022-06" db="EMBL/GenBank/DDBJ databases">
        <title>Genomic Encyclopedia of Archaeal and Bacterial Type Strains, Phase II (KMG-II): from individual species to whole genera.</title>
        <authorList>
            <person name="Goeker M."/>
        </authorList>
    </citation>
    <scope>NUCLEOTIDE SEQUENCE [LARGE SCALE GENOMIC DNA]</scope>
    <source>
        <strain evidence="3 4">DSM 45037</strain>
    </source>
</reference>
<dbReference type="InterPro" id="IPR036465">
    <property type="entry name" value="vWFA_dom_sf"/>
</dbReference>
<keyword evidence="4" id="KW-1185">Reference proteome</keyword>
<dbReference type="RefSeq" id="WP_253652611.1">
    <property type="nucleotide sequence ID" value="NZ_BAAAOE010000004.1"/>
</dbReference>
<dbReference type="SMART" id="SM00382">
    <property type="entry name" value="AAA"/>
    <property type="match status" value="1"/>
</dbReference>
<feature type="region of interest" description="Disordered" evidence="1">
    <location>
        <begin position="320"/>
        <end position="459"/>
    </location>
</feature>
<dbReference type="InterPro" id="IPR052989">
    <property type="entry name" value="Mg-chelatase_DI-like"/>
</dbReference>
<dbReference type="SUPFAM" id="SSF52540">
    <property type="entry name" value="P-loop containing nucleoside triphosphate hydrolases"/>
    <property type="match status" value="1"/>
</dbReference>
<comment type="caution">
    <text evidence="3">The sequence shown here is derived from an EMBL/GenBank/DDBJ whole genome shotgun (WGS) entry which is preliminary data.</text>
</comment>
<dbReference type="InterPro" id="IPR027417">
    <property type="entry name" value="P-loop_NTPase"/>
</dbReference>
<feature type="compositionally biased region" description="Low complexity" evidence="1">
    <location>
        <begin position="391"/>
        <end position="403"/>
    </location>
</feature>
<name>A0ABT1GVJ5_9NOCA</name>
<dbReference type="SMART" id="SM00327">
    <property type="entry name" value="VWA"/>
    <property type="match status" value="1"/>
</dbReference>